<comment type="caution">
    <text evidence="1">The sequence shown here is derived from an EMBL/GenBank/DDBJ whole genome shotgun (WGS) entry which is preliminary data.</text>
</comment>
<evidence type="ECO:0000313" key="2">
    <source>
        <dbReference type="Proteomes" id="UP000580517"/>
    </source>
</evidence>
<dbReference type="Proteomes" id="UP000580517">
    <property type="component" value="Unassembled WGS sequence"/>
</dbReference>
<protein>
    <recommendedName>
        <fullName evidence="3">Preprotein translocase subunit SecD</fullName>
    </recommendedName>
</protein>
<evidence type="ECO:0008006" key="3">
    <source>
        <dbReference type="Google" id="ProtNLM"/>
    </source>
</evidence>
<dbReference type="OrthoDB" id="1453999at2"/>
<sequence length="85" mass="9273">MKAEDILPDERNQAELNGVVIRKGTVAAFLANAKAWCDSSTDPAHKQAAERDILDAMPALQALGLFEVLSVRNAALRKMITRMHG</sequence>
<keyword evidence="2" id="KW-1185">Reference proteome</keyword>
<proteinExistence type="predicted"/>
<gene>
    <name evidence="1" type="ORF">H0A68_18240</name>
</gene>
<name>A0A853FGQ2_9BURK</name>
<accession>A0A853FGQ2</accession>
<reference evidence="1 2" key="1">
    <citation type="submission" date="2020-07" db="EMBL/GenBank/DDBJ databases">
        <title>Taxonomic revisions and descriptions of new bacterial species based on genomic comparisons in the high-G+C-content subgroup of the family Alcaligenaceae.</title>
        <authorList>
            <person name="Szabo A."/>
            <person name="Felfoldi T."/>
        </authorList>
    </citation>
    <scope>NUCLEOTIDE SEQUENCE [LARGE SCALE GENOMIC DNA]</scope>
    <source>
        <strain evidence="1 2">DSM 25264</strain>
    </source>
</reference>
<evidence type="ECO:0000313" key="1">
    <source>
        <dbReference type="EMBL" id="NYT38822.1"/>
    </source>
</evidence>
<organism evidence="1 2">
    <name type="scientific">Allopusillimonas soli</name>
    <dbReference type="NCBI Taxonomy" id="659016"/>
    <lineage>
        <taxon>Bacteria</taxon>
        <taxon>Pseudomonadati</taxon>
        <taxon>Pseudomonadota</taxon>
        <taxon>Betaproteobacteria</taxon>
        <taxon>Burkholderiales</taxon>
        <taxon>Alcaligenaceae</taxon>
        <taxon>Allopusillimonas</taxon>
    </lineage>
</organism>
<dbReference type="EMBL" id="JACCEW010000007">
    <property type="protein sequence ID" value="NYT38822.1"/>
    <property type="molecule type" value="Genomic_DNA"/>
</dbReference>
<dbReference type="AlphaFoldDB" id="A0A853FGQ2"/>
<dbReference type="RefSeq" id="WP_129971149.1">
    <property type="nucleotide sequence ID" value="NZ_JACCEW010000007.1"/>
</dbReference>